<evidence type="ECO:0000313" key="1">
    <source>
        <dbReference type="EMBL" id="MDI6105748.1"/>
    </source>
</evidence>
<dbReference type="Proteomes" id="UP001241758">
    <property type="component" value="Unassembled WGS sequence"/>
</dbReference>
<dbReference type="EMBL" id="JASCTH010000053">
    <property type="protein sequence ID" value="MDI6105748.1"/>
    <property type="molecule type" value="Genomic_DNA"/>
</dbReference>
<comment type="caution">
    <text evidence="1">The sequence shown here is derived from an EMBL/GenBank/DDBJ whole genome shotgun (WGS) entry which is preliminary data.</text>
</comment>
<proteinExistence type="predicted"/>
<sequence>MPEQPLDPEGLRRLARNLLNVPADFTSQKTKGPVNPIRVPAETRTLLEAARTALLRRIVDSPDYAREFNEAVQRMDRGALLTLGESAARSSDDVEVKVVDIDNDFWCVFSFCAFGFCASIGFGW</sequence>
<accession>A0ABT6X166</accession>
<name>A0ABT6X166_9ACTN</name>
<protein>
    <submittedName>
        <fullName evidence="1">Uncharacterized protein</fullName>
    </submittedName>
</protein>
<dbReference type="RefSeq" id="WP_282767214.1">
    <property type="nucleotide sequence ID" value="NZ_JASCTH010000053.1"/>
</dbReference>
<keyword evidence="2" id="KW-1185">Reference proteome</keyword>
<gene>
    <name evidence="1" type="ORF">QLQ12_44940</name>
</gene>
<evidence type="ECO:0000313" key="2">
    <source>
        <dbReference type="Proteomes" id="UP001241758"/>
    </source>
</evidence>
<reference evidence="1 2" key="1">
    <citation type="submission" date="2023-05" db="EMBL/GenBank/DDBJ databases">
        <title>Actinoplanes sp. NEAU-A12 genome sequencing.</title>
        <authorList>
            <person name="Wang Z.-S."/>
        </authorList>
    </citation>
    <scope>NUCLEOTIDE SEQUENCE [LARGE SCALE GENOMIC DNA]</scope>
    <source>
        <strain evidence="1 2">NEAU-A12</strain>
    </source>
</reference>
<organism evidence="1 2">
    <name type="scientific">Actinoplanes sandaracinus</name>
    <dbReference type="NCBI Taxonomy" id="3045177"/>
    <lineage>
        <taxon>Bacteria</taxon>
        <taxon>Bacillati</taxon>
        <taxon>Actinomycetota</taxon>
        <taxon>Actinomycetes</taxon>
        <taxon>Micromonosporales</taxon>
        <taxon>Micromonosporaceae</taxon>
        <taxon>Actinoplanes</taxon>
    </lineage>
</organism>